<dbReference type="PROSITE" id="PS51217">
    <property type="entry name" value="UVRD_HELICASE_CTER"/>
    <property type="match status" value="1"/>
</dbReference>
<comment type="catalytic activity">
    <reaction evidence="11">
        <text>Couples ATP hydrolysis with the unwinding of duplex DNA by translocating in the 3'-5' direction.</text>
        <dbReference type="EC" id="5.6.2.4"/>
    </reaction>
</comment>
<evidence type="ECO:0000259" key="16">
    <source>
        <dbReference type="PROSITE" id="PS51198"/>
    </source>
</evidence>
<dbReference type="InterPro" id="IPR027417">
    <property type="entry name" value="P-loop_NTPase"/>
</dbReference>
<feature type="binding site" evidence="15">
    <location>
        <begin position="36"/>
        <end position="43"/>
    </location>
    <ligand>
        <name>ATP</name>
        <dbReference type="ChEBI" id="CHEBI:30616"/>
    </ligand>
</feature>
<dbReference type="Gene3D" id="3.40.50.300">
    <property type="entry name" value="P-loop containing nucleotide triphosphate hydrolases"/>
    <property type="match status" value="3"/>
</dbReference>
<dbReference type="SUPFAM" id="SSF52980">
    <property type="entry name" value="Restriction endonuclease-like"/>
    <property type="match status" value="1"/>
</dbReference>
<dbReference type="InterPro" id="IPR011604">
    <property type="entry name" value="PDDEXK-like_dom_sf"/>
</dbReference>
<keyword evidence="10" id="KW-0413">Isomerase</keyword>
<evidence type="ECO:0000256" key="14">
    <source>
        <dbReference type="ARBA" id="ARBA00048988"/>
    </source>
</evidence>
<feature type="domain" description="UvrD-like helicase ATP-binding" evidence="16">
    <location>
        <begin position="15"/>
        <end position="494"/>
    </location>
</feature>
<evidence type="ECO:0000256" key="13">
    <source>
        <dbReference type="ARBA" id="ARBA00034923"/>
    </source>
</evidence>
<comment type="catalytic activity">
    <reaction evidence="14">
        <text>ATP + H2O = ADP + phosphate + H(+)</text>
        <dbReference type="Rhea" id="RHEA:13065"/>
        <dbReference type="ChEBI" id="CHEBI:15377"/>
        <dbReference type="ChEBI" id="CHEBI:15378"/>
        <dbReference type="ChEBI" id="CHEBI:30616"/>
        <dbReference type="ChEBI" id="CHEBI:43474"/>
        <dbReference type="ChEBI" id="CHEBI:456216"/>
        <dbReference type="EC" id="5.6.2.4"/>
    </reaction>
</comment>
<keyword evidence="19" id="KW-1185">Reference proteome</keyword>
<dbReference type="EC" id="5.6.2.4" evidence="12"/>
<evidence type="ECO:0000256" key="12">
    <source>
        <dbReference type="ARBA" id="ARBA00034808"/>
    </source>
</evidence>
<organism evidence="18 19">
    <name type="scientific">Methylophilus aquaticus</name>
    <dbReference type="NCBI Taxonomy" id="1971610"/>
    <lineage>
        <taxon>Bacteria</taxon>
        <taxon>Pseudomonadati</taxon>
        <taxon>Pseudomonadota</taxon>
        <taxon>Betaproteobacteria</taxon>
        <taxon>Nitrosomonadales</taxon>
        <taxon>Methylophilaceae</taxon>
        <taxon>Methylophilus</taxon>
    </lineage>
</organism>
<keyword evidence="2 15" id="KW-0547">Nucleotide-binding</keyword>
<protein>
    <recommendedName>
        <fullName evidence="12">DNA 3'-5' helicase</fullName>
        <ecNumber evidence="12">5.6.2.4</ecNumber>
    </recommendedName>
    <alternativeName>
        <fullName evidence="13">DNA 3'-5' helicase II</fullName>
    </alternativeName>
</protein>
<comment type="caution">
    <text evidence="18">The sequence shown here is derived from an EMBL/GenBank/DDBJ whole genome shotgun (WGS) entry which is preliminary data.</text>
</comment>
<accession>A0ABT9JRU8</accession>
<gene>
    <name evidence="18" type="ORF">Q9291_05390</name>
</gene>
<proteinExistence type="predicted"/>
<evidence type="ECO:0000256" key="5">
    <source>
        <dbReference type="ARBA" id="ARBA00022806"/>
    </source>
</evidence>
<dbReference type="RefSeq" id="WP_306389003.1">
    <property type="nucleotide sequence ID" value="NZ_JAVCAP010000011.1"/>
</dbReference>
<dbReference type="InterPro" id="IPR014016">
    <property type="entry name" value="UvrD-like_ATP-bd"/>
</dbReference>
<dbReference type="Gene3D" id="1.10.486.10">
    <property type="entry name" value="PCRA, domain 4"/>
    <property type="match status" value="1"/>
</dbReference>
<evidence type="ECO:0000259" key="17">
    <source>
        <dbReference type="PROSITE" id="PS51217"/>
    </source>
</evidence>
<keyword evidence="4 15" id="KW-0378">Hydrolase</keyword>
<name>A0ABT9JRU8_9PROT</name>
<keyword evidence="7 15" id="KW-0067">ATP-binding</keyword>
<dbReference type="InterPro" id="IPR038726">
    <property type="entry name" value="PDDEXK_AddAB-type"/>
</dbReference>
<keyword evidence="9" id="KW-0234">DNA repair</keyword>
<evidence type="ECO:0000256" key="7">
    <source>
        <dbReference type="ARBA" id="ARBA00022840"/>
    </source>
</evidence>
<evidence type="ECO:0000256" key="2">
    <source>
        <dbReference type="ARBA" id="ARBA00022741"/>
    </source>
</evidence>
<evidence type="ECO:0000256" key="4">
    <source>
        <dbReference type="ARBA" id="ARBA00022801"/>
    </source>
</evidence>
<dbReference type="SUPFAM" id="SSF52540">
    <property type="entry name" value="P-loop containing nucleoside triphosphate hydrolases"/>
    <property type="match status" value="1"/>
</dbReference>
<keyword evidence="3" id="KW-0227">DNA damage</keyword>
<feature type="domain" description="UvrD-like helicase C-terminal" evidence="17">
    <location>
        <begin position="506"/>
        <end position="784"/>
    </location>
</feature>
<dbReference type="PANTHER" id="PTHR11070">
    <property type="entry name" value="UVRD / RECB / PCRA DNA HELICASE FAMILY MEMBER"/>
    <property type="match status" value="1"/>
</dbReference>
<dbReference type="InterPro" id="IPR011335">
    <property type="entry name" value="Restrct_endonuc-II-like"/>
</dbReference>
<evidence type="ECO:0000256" key="10">
    <source>
        <dbReference type="ARBA" id="ARBA00023235"/>
    </source>
</evidence>
<sequence length="1150" mass="127553">MRLVMQEADQALAQALAADAHNRQHALALESFIVEAPAGAGKTELLTQRVLKLLQTVQAPEEIIAITFTNKAASEMRARILDSLQLAAKGVMPPQPHKQITFTLGQAALQRSAELGWHLLEAPARLRIYTIDSLCANLARQMPLLSRFGTQPAVTEDAWFYYREAASQAIQAMEDDTHGPAIQQVLRYVDNDQIRLESLLQAMLAKREQWLHLSQYGADDENAEISQALTTLVEAELAEVLQVMPARRQQALMPIARYAASQLPAEHPLARLLDWQVPLAANIHDLPAWQALAELLLTGTGGLRKRLDKNMGLAATDEAKPYKEALTEILQALEQEGAESTVARLRKLPAGGQDPEGIIIALTQLLHIAVAQLWLCFQQQHEVDFVEISQRALQALQAHDGSSTELAMRLDYRIQHLLVDEFQDTSPTQIALLRALTQGWQAGDGRTLFAVGDPMQSIYRFRKANVGLFLQVAQHGIGDIALTPLKLWRNNRSCPPVVAWINQTFKGMLPPTDNPQQGAIRYRPFVATRADHAGAGVTVHPLLVPVESDEEADSTDIRHIEAERIIQIIHDTRAAKPEATIAVLVRARRHLHALVGEMRRNHAGLSFQAVEIEELANRQIVQDLLSLTHALHQLADRVHWLALLRAPWCGLTLADLHALIGNDSQRTVLALLQDEQRLTMLSSDGQQRARHLREVMHSALALRGRATLSRWIHNTWLRLGGASCLWDANDVQDVQAFFARIEALSQHDQFSPEALADDVQKLYAAPDANADTRLQFMTIHKSKGLEFDTVILPGLDGGNPPDDPRLVIWEEVPLPDGRMALAAAPWLPTARKRQLAGVSAYDYLNDLDKTRAAYEDARVLYVAATRAERHLHLLGAAKPDKSGAPQPRKGSFLHLLWPSIVSQFTAEHDIVARYPRSTQQSDIASFVPKLIRLQNPAIPARLQVNTAIQSMVNPRQASDADSQSSVLQRALEADIGTLTHMYLQLIAEQGLAHWETHIATQFKALQAAIQRWFRQRGYQEAEQHAASSRVTALLTTTLLSADGLWALQPHVHAASELAIDSLTAPLSQGFASSKKVIDRTFVAEGTRWIIDYKSMPVTTNDDLPAVAARFAPQLAAYATLFAHEHLPIRTAILFLNIGTLVPLDHTQEHL</sequence>
<evidence type="ECO:0000256" key="9">
    <source>
        <dbReference type="ARBA" id="ARBA00023204"/>
    </source>
</evidence>
<dbReference type="Gene3D" id="3.90.320.10">
    <property type="match status" value="1"/>
</dbReference>
<evidence type="ECO:0000256" key="11">
    <source>
        <dbReference type="ARBA" id="ARBA00034617"/>
    </source>
</evidence>
<dbReference type="Proteomes" id="UP001225906">
    <property type="component" value="Unassembled WGS sequence"/>
</dbReference>
<keyword evidence="6" id="KW-0269">Exonuclease</keyword>
<keyword evidence="5 15" id="KW-0347">Helicase</keyword>
<dbReference type="PROSITE" id="PS51198">
    <property type="entry name" value="UVRD_HELICASE_ATP_BIND"/>
    <property type="match status" value="1"/>
</dbReference>
<dbReference type="EMBL" id="JAVCAP010000011">
    <property type="protein sequence ID" value="MDP8567274.1"/>
    <property type="molecule type" value="Genomic_DNA"/>
</dbReference>
<dbReference type="Pfam" id="PF00580">
    <property type="entry name" value="UvrD-helicase"/>
    <property type="match status" value="1"/>
</dbReference>
<dbReference type="Pfam" id="PF12705">
    <property type="entry name" value="PDDEXK_1"/>
    <property type="match status" value="1"/>
</dbReference>
<evidence type="ECO:0000256" key="8">
    <source>
        <dbReference type="ARBA" id="ARBA00023125"/>
    </source>
</evidence>
<dbReference type="InterPro" id="IPR000212">
    <property type="entry name" value="DNA_helicase_UvrD/REP"/>
</dbReference>
<dbReference type="PANTHER" id="PTHR11070:SF2">
    <property type="entry name" value="ATP-DEPENDENT DNA HELICASE SRS2"/>
    <property type="match status" value="1"/>
</dbReference>
<dbReference type="Pfam" id="PF13361">
    <property type="entry name" value="UvrD_C"/>
    <property type="match status" value="1"/>
</dbReference>
<evidence type="ECO:0000313" key="19">
    <source>
        <dbReference type="Proteomes" id="UP001225906"/>
    </source>
</evidence>
<evidence type="ECO:0000256" key="6">
    <source>
        <dbReference type="ARBA" id="ARBA00022839"/>
    </source>
</evidence>
<dbReference type="InterPro" id="IPR014017">
    <property type="entry name" value="DNA_helicase_UvrD-like_C"/>
</dbReference>
<evidence type="ECO:0000313" key="18">
    <source>
        <dbReference type="EMBL" id="MDP8567274.1"/>
    </source>
</evidence>
<keyword evidence="1" id="KW-0540">Nuclease</keyword>
<reference evidence="19" key="1">
    <citation type="journal article" date="2019" name="Int. J. Syst. Evol. Microbiol.">
        <title>The Global Catalogue of Microorganisms (GCM) 10K type strain sequencing project: providing services to taxonomists for standard genome sequencing and annotation.</title>
        <authorList>
            <consortium name="The Broad Institute Genomics Platform"/>
            <consortium name="The Broad Institute Genome Sequencing Center for Infectious Disease"/>
            <person name="Wu L."/>
            <person name="Ma J."/>
        </authorList>
    </citation>
    <scope>NUCLEOTIDE SEQUENCE [LARGE SCALE GENOMIC DNA]</scope>
    <source>
        <strain evidence="19">VKM B-3159</strain>
    </source>
</reference>
<evidence type="ECO:0000256" key="3">
    <source>
        <dbReference type="ARBA" id="ARBA00022763"/>
    </source>
</evidence>
<keyword evidence="8" id="KW-0238">DNA-binding</keyword>
<evidence type="ECO:0000256" key="1">
    <source>
        <dbReference type="ARBA" id="ARBA00022722"/>
    </source>
</evidence>
<evidence type="ECO:0000256" key="15">
    <source>
        <dbReference type="PROSITE-ProRule" id="PRU00560"/>
    </source>
</evidence>